<reference evidence="1 2" key="1">
    <citation type="journal article" date="2015" name="Proc. Natl. Acad. Sci. U.S.A.">
        <title>The resurrection genome of Boea hygrometrica: A blueprint for survival of dehydration.</title>
        <authorList>
            <person name="Xiao L."/>
            <person name="Yang G."/>
            <person name="Zhang L."/>
            <person name="Yang X."/>
            <person name="Zhao S."/>
            <person name="Ji Z."/>
            <person name="Zhou Q."/>
            <person name="Hu M."/>
            <person name="Wang Y."/>
            <person name="Chen M."/>
            <person name="Xu Y."/>
            <person name="Jin H."/>
            <person name="Xiao X."/>
            <person name="Hu G."/>
            <person name="Bao F."/>
            <person name="Hu Y."/>
            <person name="Wan P."/>
            <person name="Li L."/>
            <person name="Deng X."/>
            <person name="Kuang T."/>
            <person name="Xiang C."/>
            <person name="Zhu J.K."/>
            <person name="Oliver M.J."/>
            <person name="He Y."/>
        </authorList>
    </citation>
    <scope>NUCLEOTIDE SEQUENCE [LARGE SCALE GENOMIC DNA]</scope>
    <source>
        <strain evidence="2">cv. XS01</strain>
    </source>
</reference>
<proteinExistence type="predicted"/>
<evidence type="ECO:0000313" key="2">
    <source>
        <dbReference type="Proteomes" id="UP000250235"/>
    </source>
</evidence>
<accession>A0A2Z7CSA7</accession>
<evidence type="ECO:0000313" key="1">
    <source>
        <dbReference type="EMBL" id="KZV47716.1"/>
    </source>
</evidence>
<dbReference type="EMBL" id="KQ994741">
    <property type="protein sequence ID" value="KZV47716.1"/>
    <property type="molecule type" value="Genomic_DNA"/>
</dbReference>
<dbReference type="Proteomes" id="UP000250235">
    <property type="component" value="Unassembled WGS sequence"/>
</dbReference>
<protein>
    <submittedName>
        <fullName evidence="1">Uncharacterized protein</fullName>
    </submittedName>
</protein>
<sequence>MCCQTPFQSSWRGESVRDNSLCFLMQGTEGIWKPVVERIRRTIGDSTIEVLLPPPGAKSPKRPGSVIRIHRMLQQWYQSFSLGLIIQPSTSAVIKCIDHKRSTKNSVERPDQRPPGRSTEIYELF</sequence>
<organism evidence="1 2">
    <name type="scientific">Dorcoceras hygrometricum</name>
    <dbReference type="NCBI Taxonomy" id="472368"/>
    <lineage>
        <taxon>Eukaryota</taxon>
        <taxon>Viridiplantae</taxon>
        <taxon>Streptophyta</taxon>
        <taxon>Embryophyta</taxon>
        <taxon>Tracheophyta</taxon>
        <taxon>Spermatophyta</taxon>
        <taxon>Magnoliopsida</taxon>
        <taxon>eudicotyledons</taxon>
        <taxon>Gunneridae</taxon>
        <taxon>Pentapetalae</taxon>
        <taxon>asterids</taxon>
        <taxon>lamiids</taxon>
        <taxon>Lamiales</taxon>
        <taxon>Gesneriaceae</taxon>
        <taxon>Didymocarpoideae</taxon>
        <taxon>Trichosporeae</taxon>
        <taxon>Loxocarpinae</taxon>
        <taxon>Dorcoceras</taxon>
    </lineage>
</organism>
<dbReference type="AlphaFoldDB" id="A0A2Z7CSA7"/>
<gene>
    <name evidence="1" type="ORF">F511_19429</name>
</gene>
<keyword evidence="2" id="KW-1185">Reference proteome</keyword>
<name>A0A2Z7CSA7_9LAMI</name>